<dbReference type="Proteomes" id="UP000637239">
    <property type="component" value="Chromosome 6"/>
</dbReference>
<name>A0A7R7VVT9_ASPCH</name>
<evidence type="ECO:0000313" key="1">
    <source>
        <dbReference type="EMBL" id="BCR91148.1"/>
    </source>
</evidence>
<dbReference type="AlphaFoldDB" id="A0A7R7VVT9"/>
<protein>
    <submittedName>
        <fullName evidence="1">Uncharacterized protein</fullName>
    </submittedName>
</protein>
<keyword evidence="2" id="KW-1185">Reference proteome</keyword>
<dbReference type="GeneID" id="66985506"/>
<sequence length="85" mass="9363">MQDGKILAFPCSHAYPKAEEYGRAQLPRVLKGADLVLYSVLRSLGIDVAILPIPEKDGQYGIQNQDLGIMDGHYGGWYRTTPPST</sequence>
<gene>
    <name evidence="1" type="ORF">ACHE_61034S</name>
</gene>
<dbReference type="RefSeq" id="XP_043139670.1">
    <property type="nucleotide sequence ID" value="XM_043282274.1"/>
</dbReference>
<proteinExistence type="predicted"/>
<reference evidence="1" key="2">
    <citation type="submission" date="2021-02" db="EMBL/GenBank/DDBJ databases">
        <title>Aspergillus chevalieri M1 genome sequence.</title>
        <authorList>
            <person name="Kadooka C."/>
            <person name="Mori K."/>
            <person name="Futagami T."/>
        </authorList>
    </citation>
    <scope>NUCLEOTIDE SEQUENCE</scope>
    <source>
        <strain evidence="1">M1</strain>
    </source>
</reference>
<reference evidence="1" key="1">
    <citation type="submission" date="2021-01" db="EMBL/GenBank/DDBJ databases">
        <authorList>
            <consortium name="Aspergillus chevalieri M1 genome sequencing consortium"/>
            <person name="Kazuki M."/>
            <person name="Futagami T."/>
        </authorList>
    </citation>
    <scope>NUCLEOTIDE SEQUENCE</scope>
    <source>
        <strain evidence="1">M1</strain>
    </source>
</reference>
<evidence type="ECO:0000313" key="2">
    <source>
        <dbReference type="Proteomes" id="UP000637239"/>
    </source>
</evidence>
<accession>A0A7R7VVT9</accession>
<dbReference type="EMBL" id="AP024421">
    <property type="protein sequence ID" value="BCR91148.1"/>
    <property type="molecule type" value="Genomic_DNA"/>
</dbReference>
<dbReference type="KEGG" id="ache:ACHE_61034S"/>
<organism evidence="1 2">
    <name type="scientific">Aspergillus chevalieri</name>
    <name type="common">Eurotium chevalieri</name>
    <dbReference type="NCBI Taxonomy" id="182096"/>
    <lineage>
        <taxon>Eukaryota</taxon>
        <taxon>Fungi</taxon>
        <taxon>Dikarya</taxon>
        <taxon>Ascomycota</taxon>
        <taxon>Pezizomycotina</taxon>
        <taxon>Eurotiomycetes</taxon>
        <taxon>Eurotiomycetidae</taxon>
        <taxon>Eurotiales</taxon>
        <taxon>Aspergillaceae</taxon>
        <taxon>Aspergillus</taxon>
        <taxon>Aspergillus subgen. Aspergillus</taxon>
    </lineage>
</organism>